<organism evidence="3 4">
    <name type="scientific">Zasmidium cellare</name>
    <name type="common">Wine cellar mold</name>
    <name type="synonym">Racodium cellare</name>
    <dbReference type="NCBI Taxonomy" id="395010"/>
    <lineage>
        <taxon>Eukaryota</taxon>
        <taxon>Fungi</taxon>
        <taxon>Dikarya</taxon>
        <taxon>Ascomycota</taxon>
        <taxon>Pezizomycotina</taxon>
        <taxon>Dothideomycetes</taxon>
        <taxon>Dothideomycetidae</taxon>
        <taxon>Mycosphaerellales</taxon>
        <taxon>Mycosphaerellaceae</taxon>
        <taxon>Zasmidium</taxon>
    </lineage>
</organism>
<dbReference type="EMBL" id="JAXOVC010000006">
    <property type="protein sequence ID" value="KAK4500530.1"/>
    <property type="molecule type" value="Genomic_DNA"/>
</dbReference>
<dbReference type="PROSITE" id="PS50896">
    <property type="entry name" value="LISH"/>
    <property type="match status" value="1"/>
</dbReference>
<comment type="caution">
    <text evidence="3">The sequence shown here is derived from an EMBL/GenBank/DDBJ whole genome shotgun (WGS) entry which is preliminary data.</text>
</comment>
<evidence type="ECO:0000256" key="1">
    <source>
        <dbReference type="SAM" id="MobiDB-lite"/>
    </source>
</evidence>
<feature type="region of interest" description="Disordered" evidence="1">
    <location>
        <begin position="367"/>
        <end position="397"/>
    </location>
</feature>
<dbReference type="InterPro" id="IPR006594">
    <property type="entry name" value="LisH"/>
</dbReference>
<proteinExistence type="predicted"/>
<accession>A0ABR0EGX2</accession>
<dbReference type="InterPro" id="IPR039191">
    <property type="entry name" value="Nopp140-like"/>
</dbReference>
<dbReference type="PANTHER" id="PTHR23216:SF1">
    <property type="entry name" value="NUCLEOLAR AND COILED-BODY PHOSPHOPROTEIN 1"/>
    <property type="match status" value="1"/>
</dbReference>
<sequence length="429" mass="46355">MAFTGDLSQLWSDDEAPPPKLLDVLTQIAHFLDQLGYNKTFASLYKEAKKNGLILDIAEWERGIQAKTAFPLLDLYEEWHDANDKFPTLPGPEDAEGGASEESSSEDSESDDGSDKDDAEGVLVDVEAEETSDDDSDEDSSGSDDSDASPSKAAKGGVKRKRASTPSSSEDSDDSESDSDDSSSSDDSDAPPAKKAKVESSASSDDSDSDSSSDSSDSSSSDSNSDGSPSSDSDSSSEEESKPQLPVSDKKKNKKADKPTKTTKTTKTESKDTGSLSSATLEGESAGEKENDTEQPNHVHPDRLKQVPAAPTTKKQTAAEAKKQVVPFSRIPVDQKVDPRFASNEYVSYDYADRAHRDLIVTKGKGFTKEKNKKKRGKQIPVRYSTSPSPSFDKGDFDDDDFDDNIFGFKDDLWDFCAGAGFNPMSGRW</sequence>
<dbReference type="InterPro" id="IPR007718">
    <property type="entry name" value="Srp40_C"/>
</dbReference>
<evidence type="ECO:0000313" key="3">
    <source>
        <dbReference type="EMBL" id="KAK4500530.1"/>
    </source>
</evidence>
<feature type="compositionally biased region" description="Acidic residues" evidence="1">
    <location>
        <begin position="170"/>
        <end position="189"/>
    </location>
</feature>
<feature type="compositionally biased region" description="Low complexity" evidence="1">
    <location>
        <begin position="212"/>
        <end position="234"/>
    </location>
</feature>
<evidence type="ECO:0000259" key="2">
    <source>
        <dbReference type="Pfam" id="PF05022"/>
    </source>
</evidence>
<dbReference type="PANTHER" id="PTHR23216">
    <property type="entry name" value="NUCLEOLAR AND COILED-BODY PHOSPHOPROTEIN 1"/>
    <property type="match status" value="1"/>
</dbReference>
<dbReference type="Pfam" id="PF05022">
    <property type="entry name" value="SRP40_C"/>
    <property type="match status" value="1"/>
</dbReference>
<feature type="region of interest" description="Disordered" evidence="1">
    <location>
        <begin position="84"/>
        <end position="323"/>
    </location>
</feature>
<feature type="domain" description="Srp40 C-terminal" evidence="2">
    <location>
        <begin position="327"/>
        <end position="378"/>
    </location>
</feature>
<gene>
    <name evidence="3" type="ORF">PRZ48_008719</name>
</gene>
<dbReference type="Proteomes" id="UP001305779">
    <property type="component" value="Unassembled WGS sequence"/>
</dbReference>
<name>A0ABR0EGX2_ZASCE</name>
<evidence type="ECO:0000313" key="4">
    <source>
        <dbReference type="Proteomes" id="UP001305779"/>
    </source>
</evidence>
<keyword evidence="4" id="KW-1185">Reference proteome</keyword>
<feature type="compositionally biased region" description="Basic and acidic residues" evidence="1">
    <location>
        <begin position="256"/>
        <end position="272"/>
    </location>
</feature>
<protein>
    <recommendedName>
        <fullName evidence="2">Srp40 C-terminal domain-containing protein</fullName>
    </recommendedName>
</protein>
<feature type="compositionally biased region" description="Low complexity" evidence="1">
    <location>
        <begin position="307"/>
        <end position="319"/>
    </location>
</feature>
<reference evidence="3 4" key="1">
    <citation type="journal article" date="2023" name="G3 (Bethesda)">
        <title>A chromosome-level genome assembly of Zasmidium syzygii isolated from banana leaves.</title>
        <authorList>
            <person name="van Westerhoven A.C."/>
            <person name="Mehrabi R."/>
            <person name="Talebi R."/>
            <person name="Steentjes M.B.F."/>
            <person name="Corcolon B."/>
            <person name="Chong P.A."/>
            <person name="Kema G.H.J."/>
            <person name="Seidl M.F."/>
        </authorList>
    </citation>
    <scope>NUCLEOTIDE SEQUENCE [LARGE SCALE GENOMIC DNA]</scope>
    <source>
        <strain evidence="3 4">P124</strain>
    </source>
</reference>
<feature type="compositionally biased region" description="Basic and acidic residues" evidence="1">
    <location>
        <begin position="286"/>
        <end position="305"/>
    </location>
</feature>
<feature type="compositionally biased region" description="Acidic residues" evidence="1">
    <location>
        <begin position="103"/>
        <end position="147"/>
    </location>
</feature>